<gene>
    <name evidence="6" type="primary">lipB</name>
    <name evidence="12" type="ORF">ATO7_09977</name>
</gene>
<dbReference type="HAMAP" id="MF_00013">
    <property type="entry name" value="LipB"/>
    <property type="match status" value="1"/>
</dbReference>
<dbReference type="GO" id="GO:0016874">
    <property type="term" value="F:ligase activity"/>
    <property type="evidence" value="ECO:0007669"/>
    <property type="project" value="UniProtKB-KW"/>
</dbReference>
<dbReference type="PANTHER" id="PTHR10993">
    <property type="entry name" value="OCTANOYLTRANSFERASE"/>
    <property type="match status" value="1"/>
</dbReference>
<dbReference type="AlphaFoldDB" id="A0A1Y1SEJ6"/>
<comment type="subcellular location">
    <subcellularLocation>
        <location evidence="6">Cytoplasm</location>
    </subcellularLocation>
</comment>
<dbReference type="SUPFAM" id="SSF55681">
    <property type="entry name" value="Class II aaRS and biotin synthetases"/>
    <property type="match status" value="1"/>
</dbReference>
<keyword evidence="2 6" id="KW-0963">Cytoplasm</keyword>
<comment type="function">
    <text evidence="5 6 7">Catalyzes the transfer of endogenously produced octanoic acid from octanoyl-acyl-carrier-protein onto the lipoyl domains of lipoate-dependent enzymes. Lipoyl-ACP can also act as a substrate although octanoyl-ACP is likely to be the physiological substrate.</text>
</comment>
<feature type="domain" description="BPL/LPL catalytic" evidence="11">
    <location>
        <begin position="10"/>
        <end position="185"/>
    </location>
</feature>
<dbReference type="Proteomes" id="UP000192342">
    <property type="component" value="Unassembled WGS sequence"/>
</dbReference>
<dbReference type="STRING" id="1317117.ATO7_09977"/>
<protein>
    <recommendedName>
        <fullName evidence="6 7">Octanoyltransferase</fullName>
        <ecNumber evidence="6 7">2.3.1.181</ecNumber>
    </recommendedName>
    <alternativeName>
        <fullName evidence="6">Lipoate-protein ligase B</fullName>
    </alternativeName>
    <alternativeName>
        <fullName evidence="6">Lipoyl/octanoyl transferase</fullName>
    </alternativeName>
    <alternativeName>
        <fullName evidence="6">Octanoyl-[acyl-carrier-protein]-protein N-octanoyltransferase</fullName>
    </alternativeName>
</protein>
<dbReference type="EC" id="2.3.1.181" evidence="6 7"/>
<evidence type="ECO:0000256" key="10">
    <source>
        <dbReference type="PIRSR" id="PIRSR016262-3"/>
    </source>
</evidence>
<feature type="binding site" evidence="6 9">
    <location>
        <begin position="116"/>
        <end position="118"/>
    </location>
    <ligand>
        <name>substrate</name>
    </ligand>
</feature>
<comment type="miscellaneous">
    <text evidence="6">In the reaction, the free carboxyl group of octanoic acid is attached via an amide linkage to the epsilon-amino group of a specific lysine residue of lipoyl domains of lipoate-dependent enzymes.</text>
</comment>
<dbReference type="GO" id="GO:0005737">
    <property type="term" value="C:cytoplasm"/>
    <property type="evidence" value="ECO:0007669"/>
    <property type="project" value="UniProtKB-SubCell"/>
</dbReference>
<organism evidence="12 13">
    <name type="scientific">Oceanococcus atlanticus</name>
    <dbReference type="NCBI Taxonomy" id="1317117"/>
    <lineage>
        <taxon>Bacteria</taxon>
        <taxon>Pseudomonadati</taxon>
        <taxon>Pseudomonadota</taxon>
        <taxon>Gammaproteobacteria</taxon>
        <taxon>Chromatiales</taxon>
        <taxon>Oceanococcaceae</taxon>
        <taxon>Oceanococcus</taxon>
    </lineage>
</organism>
<evidence type="ECO:0000256" key="9">
    <source>
        <dbReference type="PIRSR" id="PIRSR016262-2"/>
    </source>
</evidence>
<dbReference type="GO" id="GO:0009249">
    <property type="term" value="P:protein lipoylation"/>
    <property type="evidence" value="ECO:0007669"/>
    <property type="project" value="InterPro"/>
</dbReference>
<dbReference type="FunFam" id="3.30.930.10:FF:000020">
    <property type="entry name" value="Octanoyltransferase"/>
    <property type="match status" value="1"/>
</dbReference>
<dbReference type="Pfam" id="PF21948">
    <property type="entry name" value="LplA-B_cat"/>
    <property type="match status" value="1"/>
</dbReference>
<dbReference type="GO" id="GO:0033819">
    <property type="term" value="F:lipoyl(octanoyl) transferase activity"/>
    <property type="evidence" value="ECO:0007669"/>
    <property type="project" value="UniProtKB-EC"/>
</dbReference>
<keyword evidence="4 6" id="KW-0012">Acyltransferase</keyword>
<dbReference type="EMBL" id="AQQV01000002">
    <property type="protein sequence ID" value="ORE87361.1"/>
    <property type="molecule type" value="Genomic_DNA"/>
</dbReference>
<dbReference type="InterPro" id="IPR004143">
    <property type="entry name" value="BPL_LPL_catalytic"/>
</dbReference>
<proteinExistence type="inferred from homology"/>
<evidence type="ECO:0000259" key="11">
    <source>
        <dbReference type="PROSITE" id="PS51733"/>
    </source>
</evidence>
<dbReference type="InterPro" id="IPR000544">
    <property type="entry name" value="Octanoyltransferase"/>
</dbReference>
<evidence type="ECO:0000256" key="3">
    <source>
        <dbReference type="ARBA" id="ARBA00022679"/>
    </source>
</evidence>
<dbReference type="NCBIfam" id="NF010922">
    <property type="entry name" value="PRK14342.1"/>
    <property type="match status" value="1"/>
</dbReference>
<dbReference type="PIRSF" id="PIRSF016262">
    <property type="entry name" value="LPLase"/>
    <property type="match status" value="1"/>
</dbReference>
<dbReference type="PANTHER" id="PTHR10993:SF7">
    <property type="entry name" value="LIPOYLTRANSFERASE 2, MITOCHONDRIAL-RELATED"/>
    <property type="match status" value="1"/>
</dbReference>
<keyword evidence="13" id="KW-1185">Reference proteome</keyword>
<evidence type="ECO:0000256" key="7">
    <source>
        <dbReference type="PIRNR" id="PIRNR016262"/>
    </source>
</evidence>
<feature type="site" description="Lowers pKa of active site Cys" evidence="6 10">
    <location>
        <position position="113"/>
    </location>
</feature>
<reference evidence="12 13" key="1">
    <citation type="submission" date="2013-04" db="EMBL/GenBank/DDBJ databases">
        <title>Oceanococcus atlanticus 22II-S10r2 Genome Sequencing.</title>
        <authorList>
            <person name="Lai Q."/>
            <person name="Li G."/>
            <person name="Shao Z."/>
        </authorList>
    </citation>
    <scope>NUCLEOTIDE SEQUENCE [LARGE SCALE GENOMIC DNA]</scope>
    <source>
        <strain evidence="12 13">22II-S10r2</strain>
    </source>
</reference>
<dbReference type="CDD" id="cd16444">
    <property type="entry name" value="LipB"/>
    <property type="match status" value="1"/>
</dbReference>
<dbReference type="PROSITE" id="PS01313">
    <property type="entry name" value="LIPB"/>
    <property type="match status" value="1"/>
</dbReference>
<evidence type="ECO:0000256" key="6">
    <source>
        <dbReference type="HAMAP-Rule" id="MF_00013"/>
    </source>
</evidence>
<evidence type="ECO:0000313" key="12">
    <source>
        <dbReference type="EMBL" id="ORE87361.1"/>
    </source>
</evidence>
<feature type="binding site" evidence="6 9">
    <location>
        <begin position="129"/>
        <end position="131"/>
    </location>
    <ligand>
        <name>substrate</name>
    </ligand>
</feature>
<comment type="similarity">
    <text evidence="6 7">Belongs to the LipB family.</text>
</comment>
<feature type="binding site" evidence="6 9">
    <location>
        <begin position="49"/>
        <end position="56"/>
    </location>
    <ligand>
        <name>substrate</name>
    </ligand>
</feature>
<feature type="active site" description="Acyl-thioester intermediate" evidence="6 8">
    <location>
        <position position="147"/>
    </location>
</feature>
<evidence type="ECO:0000256" key="8">
    <source>
        <dbReference type="PIRSR" id="PIRSR016262-1"/>
    </source>
</evidence>
<comment type="pathway">
    <text evidence="1 6 7">Protein modification; protein lipoylation via endogenous pathway; protein N(6)-(lipoyl)lysine from octanoyl-[acyl-carrier-protein]: step 1/2.</text>
</comment>
<evidence type="ECO:0000256" key="1">
    <source>
        <dbReference type="ARBA" id="ARBA00004821"/>
    </source>
</evidence>
<comment type="caution">
    <text evidence="12">The sequence shown here is derived from an EMBL/GenBank/DDBJ whole genome shotgun (WGS) entry which is preliminary data.</text>
</comment>
<evidence type="ECO:0000256" key="2">
    <source>
        <dbReference type="ARBA" id="ARBA00022490"/>
    </source>
</evidence>
<dbReference type="NCBIfam" id="TIGR00214">
    <property type="entry name" value="lipB"/>
    <property type="match status" value="1"/>
</dbReference>
<dbReference type="PROSITE" id="PS51733">
    <property type="entry name" value="BPL_LPL_CATALYTIC"/>
    <property type="match status" value="1"/>
</dbReference>
<evidence type="ECO:0000256" key="5">
    <source>
        <dbReference type="ARBA" id="ARBA00024732"/>
    </source>
</evidence>
<keyword evidence="3 6" id="KW-0808">Transferase</keyword>
<comment type="catalytic activity">
    <reaction evidence="6 7">
        <text>octanoyl-[ACP] + L-lysyl-[protein] = N(6)-octanoyl-L-lysyl-[protein] + holo-[ACP] + H(+)</text>
        <dbReference type="Rhea" id="RHEA:17665"/>
        <dbReference type="Rhea" id="RHEA-COMP:9636"/>
        <dbReference type="Rhea" id="RHEA-COMP:9685"/>
        <dbReference type="Rhea" id="RHEA-COMP:9752"/>
        <dbReference type="Rhea" id="RHEA-COMP:9928"/>
        <dbReference type="ChEBI" id="CHEBI:15378"/>
        <dbReference type="ChEBI" id="CHEBI:29969"/>
        <dbReference type="ChEBI" id="CHEBI:64479"/>
        <dbReference type="ChEBI" id="CHEBI:78463"/>
        <dbReference type="ChEBI" id="CHEBI:78809"/>
        <dbReference type="EC" id="2.3.1.181"/>
    </reaction>
</comment>
<accession>A0A1Y1SEJ6</accession>
<dbReference type="UniPathway" id="UPA00538">
    <property type="reaction ID" value="UER00592"/>
</dbReference>
<dbReference type="InterPro" id="IPR045864">
    <property type="entry name" value="aa-tRNA-synth_II/BPL/LPL"/>
</dbReference>
<sequence>MRAYNDARGRQGDDQIWIVEHPPVYTQGLAGKPEHLLNPGDIPVVQTDRGGQVTYHGPGQIVVYPLLDLKRLKIGPKALVNGLEQVLIDELAALGIVAERRQGAPGVYVGADKIASLGLRIRHGCCYHGLSLNVDMDLEPFARINPCGYAGLNMSQLADFNAQDDVFVIGQRLAARIVEQFDLSLSNPRTARIEGTLTSTAGP</sequence>
<evidence type="ECO:0000256" key="4">
    <source>
        <dbReference type="ARBA" id="ARBA00023315"/>
    </source>
</evidence>
<keyword evidence="12" id="KW-0436">Ligase</keyword>
<dbReference type="InterPro" id="IPR020605">
    <property type="entry name" value="Octanoyltransferase_CS"/>
</dbReference>
<evidence type="ECO:0000313" key="13">
    <source>
        <dbReference type="Proteomes" id="UP000192342"/>
    </source>
</evidence>
<dbReference type="Gene3D" id="3.30.930.10">
    <property type="entry name" value="Bira Bifunctional Protein, Domain 2"/>
    <property type="match status" value="1"/>
</dbReference>
<name>A0A1Y1SEJ6_9GAMM</name>